<dbReference type="Gene3D" id="1.20.1250.20">
    <property type="entry name" value="MFS general substrate transporter like domains"/>
    <property type="match status" value="1"/>
</dbReference>
<keyword evidence="1" id="KW-1133">Transmembrane helix</keyword>
<proteinExistence type="predicted"/>
<dbReference type="InterPro" id="IPR011701">
    <property type="entry name" value="MFS"/>
</dbReference>
<dbReference type="Pfam" id="PF07690">
    <property type="entry name" value="MFS_1"/>
    <property type="match status" value="1"/>
</dbReference>
<dbReference type="PANTHER" id="PTHR23530:SF1">
    <property type="entry name" value="PERMEASE, MAJOR FACILITATOR SUPERFAMILY-RELATED"/>
    <property type="match status" value="1"/>
</dbReference>
<feature type="transmembrane region" description="Helical" evidence="1">
    <location>
        <begin position="306"/>
        <end position="326"/>
    </location>
</feature>
<dbReference type="PANTHER" id="PTHR23530">
    <property type="entry name" value="TRANSPORT PROTEIN-RELATED"/>
    <property type="match status" value="1"/>
</dbReference>
<dbReference type="InterPro" id="IPR036259">
    <property type="entry name" value="MFS_trans_sf"/>
</dbReference>
<evidence type="ECO:0000313" key="3">
    <source>
        <dbReference type="Proteomes" id="UP001247307"/>
    </source>
</evidence>
<feature type="transmembrane region" description="Helical" evidence="1">
    <location>
        <begin position="146"/>
        <end position="169"/>
    </location>
</feature>
<sequence>MSIGAREGVLHDLWSYVRGNKCASIFMFSRGAALASFMVVDVLYYSAMGYSLVFVGTLVGAFTLAAAISELPLAILFDRYAGKKVLYAGMILRMIALAILFLNPGEAWLVAANILAGVGAAAASGTSEALIINNSGSESYADYSQLFAMFSLISAASNVVGGVIGAAVFSVFPRGIWAVAVLFLAVATVSLAWLRDSGEHVEPIPAKQYAAALTRIFTLRAYWVGFASGVASVVPYLLWQLKFSETSTAFVVLGFIAMNLIGVWGAFLSKHFPVTRSRFILAAALNLSTAWAFAVAPAGWLSMAFFVAHVIFKLVLGIMNGAYLHANIPNKVRAASGSLSALVGAISMSVFLPWAAALIQDSGAAVAILVSVAAYVAMALIAAFRPIRDPQRAASGV</sequence>
<feature type="transmembrane region" description="Helical" evidence="1">
    <location>
        <begin position="247"/>
        <end position="267"/>
    </location>
</feature>
<feature type="transmembrane region" description="Helical" evidence="1">
    <location>
        <begin position="85"/>
        <end position="102"/>
    </location>
</feature>
<dbReference type="Proteomes" id="UP001247307">
    <property type="component" value="Unassembled WGS sequence"/>
</dbReference>
<feature type="transmembrane region" description="Helical" evidence="1">
    <location>
        <begin position="279"/>
        <end position="300"/>
    </location>
</feature>
<dbReference type="InterPro" id="IPR053160">
    <property type="entry name" value="MFS_DHA3_Transporter"/>
</dbReference>
<keyword evidence="1" id="KW-0472">Membrane</keyword>
<dbReference type="AlphaFoldDB" id="A0AAE3YHH0"/>
<feature type="transmembrane region" description="Helical" evidence="1">
    <location>
        <begin position="108"/>
        <end position="125"/>
    </location>
</feature>
<protein>
    <submittedName>
        <fullName evidence="2">MFS family permease</fullName>
    </submittedName>
</protein>
<feature type="transmembrane region" description="Helical" evidence="1">
    <location>
        <begin position="365"/>
        <end position="384"/>
    </location>
</feature>
<keyword evidence="3" id="KW-1185">Reference proteome</keyword>
<dbReference type="RefSeq" id="WP_309850121.1">
    <property type="nucleotide sequence ID" value="NZ_BAAAIU010000044.1"/>
</dbReference>
<evidence type="ECO:0000256" key="1">
    <source>
        <dbReference type="SAM" id="Phobius"/>
    </source>
</evidence>
<accession>A0AAE3YHH0</accession>
<dbReference type="GO" id="GO:0022857">
    <property type="term" value="F:transmembrane transporter activity"/>
    <property type="evidence" value="ECO:0007669"/>
    <property type="project" value="InterPro"/>
</dbReference>
<feature type="transmembrane region" description="Helical" evidence="1">
    <location>
        <begin position="221"/>
        <end position="241"/>
    </location>
</feature>
<comment type="caution">
    <text evidence="2">The sequence shown here is derived from an EMBL/GenBank/DDBJ whole genome shotgun (WGS) entry which is preliminary data.</text>
</comment>
<organism evidence="2 3">
    <name type="scientific">Falsarthrobacter nasiphocae</name>
    <dbReference type="NCBI Taxonomy" id="189863"/>
    <lineage>
        <taxon>Bacteria</taxon>
        <taxon>Bacillati</taxon>
        <taxon>Actinomycetota</taxon>
        <taxon>Actinomycetes</taxon>
        <taxon>Micrococcales</taxon>
        <taxon>Micrococcaceae</taxon>
        <taxon>Falsarthrobacter</taxon>
    </lineage>
</organism>
<gene>
    <name evidence="2" type="ORF">J2S35_000796</name>
</gene>
<feature type="transmembrane region" description="Helical" evidence="1">
    <location>
        <begin position="52"/>
        <end position="73"/>
    </location>
</feature>
<feature type="transmembrane region" description="Helical" evidence="1">
    <location>
        <begin position="25"/>
        <end position="46"/>
    </location>
</feature>
<feature type="transmembrane region" description="Helical" evidence="1">
    <location>
        <begin position="338"/>
        <end position="359"/>
    </location>
</feature>
<name>A0AAE3YHH0_9MICC</name>
<keyword evidence="1" id="KW-0812">Transmembrane</keyword>
<feature type="transmembrane region" description="Helical" evidence="1">
    <location>
        <begin position="175"/>
        <end position="194"/>
    </location>
</feature>
<dbReference type="EMBL" id="JAVDUI010000001">
    <property type="protein sequence ID" value="MDR6891856.1"/>
    <property type="molecule type" value="Genomic_DNA"/>
</dbReference>
<reference evidence="2" key="1">
    <citation type="submission" date="2023-07" db="EMBL/GenBank/DDBJ databases">
        <title>Sequencing the genomes of 1000 actinobacteria strains.</title>
        <authorList>
            <person name="Klenk H.-P."/>
        </authorList>
    </citation>
    <scope>NUCLEOTIDE SEQUENCE</scope>
    <source>
        <strain evidence="2">DSM 13988</strain>
    </source>
</reference>
<evidence type="ECO:0000313" key="2">
    <source>
        <dbReference type="EMBL" id="MDR6891856.1"/>
    </source>
</evidence>
<dbReference type="SUPFAM" id="SSF103473">
    <property type="entry name" value="MFS general substrate transporter"/>
    <property type="match status" value="1"/>
</dbReference>